<evidence type="ECO:0000256" key="1">
    <source>
        <dbReference type="ARBA" id="ARBA00022884"/>
    </source>
</evidence>
<organism evidence="3">
    <name type="scientific">Anguilla anguilla</name>
    <name type="common">European freshwater eel</name>
    <name type="synonym">Muraena anguilla</name>
    <dbReference type="NCBI Taxonomy" id="7936"/>
    <lineage>
        <taxon>Eukaryota</taxon>
        <taxon>Metazoa</taxon>
        <taxon>Chordata</taxon>
        <taxon>Craniata</taxon>
        <taxon>Vertebrata</taxon>
        <taxon>Euteleostomi</taxon>
        <taxon>Actinopterygii</taxon>
        <taxon>Neopterygii</taxon>
        <taxon>Teleostei</taxon>
        <taxon>Anguilliformes</taxon>
        <taxon>Anguillidae</taxon>
        <taxon>Anguilla</taxon>
    </lineage>
</organism>
<evidence type="ECO:0000313" key="3">
    <source>
        <dbReference type="EMBL" id="JAH96332.1"/>
    </source>
</evidence>
<dbReference type="InterPro" id="IPR012677">
    <property type="entry name" value="Nucleotide-bd_a/b_plait_sf"/>
</dbReference>
<protein>
    <recommendedName>
        <fullName evidence="2">RRM domain-containing protein</fullName>
    </recommendedName>
</protein>
<sequence>MMLSMLFNQFPGFKEVRLVPGRHDIAFVEFDTEGQAGVARDALQGFRIDLHLRHEDHLRQEVAPTDGREAIVDCGSILAAPHDDFVLFYFYFL</sequence>
<feature type="domain" description="RRM" evidence="2">
    <location>
        <begin position="2"/>
        <end position="49"/>
    </location>
</feature>
<dbReference type="FunFam" id="3.30.70.330:FF:000029">
    <property type="entry name" value="U2 small nuclear ribonucleoprotein B"/>
    <property type="match status" value="1"/>
</dbReference>
<reference evidence="3" key="1">
    <citation type="submission" date="2014-11" db="EMBL/GenBank/DDBJ databases">
        <authorList>
            <person name="Amaro Gonzalez C."/>
        </authorList>
    </citation>
    <scope>NUCLEOTIDE SEQUENCE</scope>
</reference>
<dbReference type="Pfam" id="PF00076">
    <property type="entry name" value="RRM_1"/>
    <property type="match status" value="1"/>
</dbReference>
<dbReference type="EMBL" id="GBXM01012245">
    <property type="protein sequence ID" value="JAH96332.1"/>
    <property type="molecule type" value="Transcribed_RNA"/>
</dbReference>
<accession>A0A0E9X0U2</accession>
<dbReference type="Gene3D" id="3.30.70.330">
    <property type="match status" value="1"/>
</dbReference>
<evidence type="ECO:0000259" key="2">
    <source>
        <dbReference type="Pfam" id="PF00076"/>
    </source>
</evidence>
<dbReference type="AlphaFoldDB" id="A0A0E9X0U2"/>
<proteinExistence type="predicted"/>
<dbReference type="SUPFAM" id="SSF54928">
    <property type="entry name" value="RNA-binding domain, RBD"/>
    <property type="match status" value="1"/>
</dbReference>
<dbReference type="GO" id="GO:0003723">
    <property type="term" value="F:RNA binding"/>
    <property type="evidence" value="ECO:0007669"/>
    <property type="project" value="UniProtKB-KW"/>
</dbReference>
<dbReference type="InterPro" id="IPR035979">
    <property type="entry name" value="RBD_domain_sf"/>
</dbReference>
<reference evidence="3" key="2">
    <citation type="journal article" date="2015" name="Fish Shellfish Immunol.">
        <title>Early steps in the European eel (Anguilla anguilla)-Vibrio vulnificus interaction in the gills: Role of the RtxA13 toxin.</title>
        <authorList>
            <person name="Callol A."/>
            <person name="Pajuelo D."/>
            <person name="Ebbesson L."/>
            <person name="Teles M."/>
            <person name="MacKenzie S."/>
            <person name="Amaro C."/>
        </authorList>
    </citation>
    <scope>NUCLEOTIDE SEQUENCE</scope>
</reference>
<dbReference type="PANTHER" id="PTHR10501">
    <property type="entry name" value="U1 SMALL NUCLEAR RIBONUCLEOPROTEIN A/U2 SMALL NUCLEAR RIBONUCLEOPROTEIN B"/>
    <property type="match status" value="1"/>
</dbReference>
<dbReference type="InterPro" id="IPR000504">
    <property type="entry name" value="RRM_dom"/>
</dbReference>
<name>A0A0E9X0U2_ANGAN</name>
<keyword evidence="1" id="KW-0694">RNA-binding</keyword>